<dbReference type="InterPro" id="IPR025834">
    <property type="entry name" value="TopoI_C_dom"/>
</dbReference>
<dbReference type="PROSITE" id="PS50929">
    <property type="entry name" value="ABC_TM1F"/>
    <property type="match status" value="2"/>
</dbReference>
<feature type="compositionally biased region" description="Basic and acidic residues" evidence="18">
    <location>
        <begin position="451"/>
        <end position="475"/>
    </location>
</feature>
<feature type="transmembrane region" description="Helical" evidence="19">
    <location>
        <begin position="799"/>
        <end position="823"/>
    </location>
</feature>
<dbReference type="EMBL" id="JAIFTL010000410">
    <property type="protein sequence ID" value="KAG9319612.1"/>
    <property type="molecule type" value="Genomic_DNA"/>
</dbReference>
<dbReference type="InterPro" id="IPR013030">
    <property type="entry name" value="DNA_topo_DNA_db_N_dom2"/>
</dbReference>
<dbReference type="Gene3D" id="2.170.11.10">
    <property type="entry name" value="DNA Topoisomerase I, domain 2"/>
    <property type="match status" value="1"/>
</dbReference>
<dbReference type="FunFam" id="1.20.1560.10:FF:000013">
    <property type="entry name" value="ABC transporter C family member 2"/>
    <property type="match status" value="1"/>
</dbReference>
<dbReference type="InterPro" id="IPR008336">
    <property type="entry name" value="TopoI_DNA-bd_euk"/>
</dbReference>
<keyword evidence="13 19" id="KW-0472">Membrane</keyword>
<dbReference type="InterPro" id="IPR044746">
    <property type="entry name" value="ABCC_6TM_D1"/>
</dbReference>
<feature type="coiled-coil region" evidence="17">
    <location>
        <begin position="1937"/>
        <end position="1988"/>
    </location>
</feature>
<feature type="compositionally biased region" description="Basic and acidic residues" evidence="18">
    <location>
        <begin position="1371"/>
        <end position="1398"/>
    </location>
</feature>
<evidence type="ECO:0000256" key="2">
    <source>
        <dbReference type="ARBA" id="ARBA00004141"/>
    </source>
</evidence>
<evidence type="ECO:0000256" key="14">
    <source>
        <dbReference type="ARBA" id="ARBA00023235"/>
    </source>
</evidence>
<gene>
    <name evidence="22" type="ORF">KVV02_006874</name>
</gene>
<dbReference type="SMART" id="SM00435">
    <property type="entry name" value="TOPEUc"/>
    <property type="match status" value="1"/>
</dbReference>
<feature type="domain" description="ABC transmembrane type-1" evidence="21">
    <location>
        <begin position="99"/>
        <end position="376"/>
    </location>
</feature>
<dbReference type="InterPro" id="IPR011010">
    <property type="entry name" value="DNA_brk_join_enz"/>
</dbReference>
<dbReference type="Gene3D" id="1.20.1560.10">
    <property type="entry name" value="ABC transporter type 1, transmembrane domain"/>
    <property type="match status" value="2"/>
</dbReference>
<feature type="transmembrane region" description="Helical" evidence="19">
    <location>
        <begin position="179"/>
        <end position="198"/>
    </location>
</feature>
<keyword evidence="14 15" id="KW-0413">Isomerase</keyword>
<comment type="similarity">
    <text evidence="4">Belongs to the ABC transporter superfamily. ABCC family. Conjugate transporter (TC 3.A.1.208) subfamily.</text>
</comment>
<dbReference type="GO" id="GO:0016020">
    <property type="term" value="C:membrane"/>
    <property type="evidence" value="ECO:0007669"/>
    <property type="project" value="UniProtKB-SubCell"/>
</dbReference>
<reference evidence="22" key="1">
    <citation type="submission" date="2021-07" db="EMBL/GenBank/DDBJ databases">
        <title>Draft genome of Mortierella alpina, strain LL118, isolated from an aspen leaf litter sample.</title>
        <authorList>
            <person name="Yang S."/>
            <person name="Vinatzer B.A."/>
        </authorList>
    </citation>
    <scope>NUCLEOTIDE SEQUENCE</scope>
    <source>
        <strain evidence="22">LL118</strain>
    </source>
</reference>
<comment type="caution">
    <text evidence="22">The sequence shown here is derived from an EMBL/GenBank/DDBJ whole genome shotgun (WGS) entry which is preliminary data.</text>
</comment>
<dbReference type="CDD" id="cd03250">
    <property type="entry name" value="ABCC_MRP_domain1"/>
    <property type="match status" value="1"/>
</dbReference>
<dbReference type="GO" id="GO:0003917">
    <property type="term" value="F:DNA topoisomerase type I (single strand cut, ATP-independent) activity"/>
    <property type="evidence" value="ECO:0007669"/>
    <property type="project" value="UniProtKB-UniRule"/>
</dbReference>
<evidence type="ECO:0000256" key="8">
    <source>
        <dbReference type="ARBA" id="ARBA00022741"/>
    </source>
</evidence>
<dbReference type="InterPro" id="IPR013499">
    <property type="entry name" value="TopoI_euk"/>
</dbReference>
<dbReference type="GO" id="GO:0005694">
    <property type="term" value="C:chromosome"/>
    <property type="evidence" value="ECO:0007669"/>
    <property type="project" value="InterPro"/>
</dbReference>
<accession>A0A9P8CUD9</accession>
<comment type="function">
    <text evidence="16">Releases the supercoiling and torsional tension of DNA introduced during the DNA replication and transcription by transiently cleaving and rejoining one strand of the DNA duplex. Introduces a single-strand break via transesterification at the specific target site 5'-[CT]CCTTp site in duplex DNA. The scissile phosphodiester is attacked by the catalytic tyrosine of the enzyme, resulting in the formation of a DNA-(3'-phosphotyrosyl)-enzyme intermediate and the expulsion of a 5'-OH DNA strand. The free DNA strand then undergoes passage around the unbroken strand thus removing DNA supercoils. Finally, in the religation step, the DNA 5'-OH attacks the covalent intermediate to expel the active-site tyrosine and restore the DNA phosphodiester backbone.</text>
</comment>
<comment type="similarity">
    <text evidence="3 15 16">Belongs to the type IB topoisomerase family.</text>
</comment>
<keyword evidence="9" id="KW-0067">ATP-binding</keyword>
<feature type="transmembrane region" description="Helical" evidence="19">
    <location>
        <begin position="136"/>
        <end position="158"/>
    </location>
</feature>
<dbReference type="Gene3D" id="3.90.15.10">
    <property type="entry name" value="Topoisomerase I, Chain A, domain 3"/>
    <property type="match status" value="1"/>
</dbReference>
<evidence type="ECO:0000256" key="7">
    <source>
        <dbReference type="ARBA" id="ARBA00022737"/>
    </source>
</evidence>
<feature type="transmembrane region" description="Helical" evidence="19">
    <location>
        <begin position="835"/>
        <end position="859"/>
    </location>
</feature>
<dbReference type="Proteomes" id="UP000717515">
    <property type="component" value="Unassembled WGS sequence"/>
</dbReference>
<evidence type="ECO:0000256" key="10">
    <source>
        <dbReference type="ARBA" id="ARBA00022989"/>
    </source>
</evidence>
<dbReference type="GO" id="GO:0140359">
    <property type="term" value="F:ABC-type transporter activity"/>
    <property type="evidence" value="ECO:0007669"/>
    <property type="project" value="InterPro"/>
</dbReference>
<evidence type="ECO:0000256" key="19">
    <source>
        <dbReference type="SAM" id="Phobius"/>
    </source>
</evidence>
<evidence type="ECO:0000313" key="22">
    <source>
        <dbReference type="EMBL" id="KAG9319612.1"/>
    </source>
</evidence>
<dbReference type="SMART" id="SM00382">
    <property type="entry name" value="AAA"/>
    <property type="match status" value="1"/>
</dbReference>
<dbReference type="FunFam" id="3.90.15.10:FF:000002">
    <property type="entry name" value="DNA topoisomerase I"/>
    <property type="match status" value="1"/>
</dbReference>
<dbReference type="CDD" id="cd18579">
    <property type="entry name" value="ABC_6TM_ABCC_D1"/>
    <property type="match status" value="1"/>
</dbReference>
<keyword evidence="5" id="KW-0813">Transport</keyword>
<feature type="region of interest" description="Disordered" evidence="18">
    <location>
        <begin position="1186"/>
        <end position="1410"/>
    </location>
</feature>
<dbReference type="GO" id="GO:0005524">
    <property type="term" value="F:ATP binding"/>
    <property type="evidence" value="ECO:0007669"/>
    <property type="project" value="UniProtKB-KW"/>
</dbReference>
<feature type="compositionally biased region" description="Low complexity" evidence="18">
    <location>
        <begin position="1303"/>
        <end position="1317"/>
    </location>
</feature>
<dbReference type="Pfam" id="PF02919">
    <property type="entry name" value="Topoisom_I_N"/>
    <property type="match status" value="1"/>
</dbReference>
<dbReference type="CDD" id="cd00660">
    <property type="entry name" value="Topoisomer_IB_N"/>
    <property type="match status" value="1"/>
</dbReference>
<dbReference type="Pfam" id="PF00664">
    <property type="entry name" value="ABC_membrane"/>
    <property type="match status" value="2"/>
</dbReference>
<dbReference type="PROSITE" id="PS52038">
    <property type="entry name" value="TOPO_IB_2"/>
    <property type="match status" value="1"/>
</dbReference>
<evidence type="ECO:0000256" key="1">
    <source>
        <dbReference type="ARBA" id="ARBA00000213"/>
    </source>
</evidence>
<name>A0A9P8CUD9_MORAP</name>
<dbReference type="InterPro" id="IPR018521">
    <property type="entry name" value="TopoIB_AS"/>
</dbReference>
<dbReference type="InterPro" id="IPR013034">
    <property type="entry name" value="DNA_topo_DNA_db_N_dom1"/>
</dbReference>
<evidence type="ECO:0000256" key="9">
    <source>
        <dbReference type="ARBA" id="ARBA00022840"/>
    </source>
</evidence>
<dbReference type="InterPro" id="IPR013500">
    <property type="entry name" value="TopoI_cat_euk"/>
</dbReference>
<keyword evidence="17" id="KW-0175">Coiled coil</keyword>
<keyword evidence="8" id="KW-0547">Nucleotide-binding</keyword>
<comment type="catalytic activity">
    <reaction evidence="1 15 16">
        <text>ATP-independent breakage of single-stranded DNA, followed by passage and rejoining.</text>
        <dbReference type="EC" id="5.6.2.1"/>
    </reaction>
</comment>
<dbReference type="InterPro" id="IPR003593">
    <property type="entry name" value="AAA+_ATPase"/>
</dbReference>
<dbReference type="GO" id="GO:0006265">
    <property type="term" value="P:DNA topological change"/>
    <property type="evidence" value="ECO:0007669"/>
    <property type="project" value="UniProtKB-UniRule"/>
</dbReference>
<dbReference type="Gene3D" id="1.10.10.41">
    <property type="entry name" value="Yeast DNA topoisomerase - domain 1"/>
    <property type="match status" value="1"/>
</dbReference>
<dbReference type="CDD" id="cd18580">
    <property type="entry name" value="ABC_6TM_ABCC_D2"/>
    <property type="match status" value="1"/>
</dbReference>
<dbReference type="InterPro" id="IPR044726">
    <property type="entry name" value="ABCC_6TM_D2"/>
</dbReference>
<dbReference type="InterPro" id="IPR011527">
    <property type="entry name" value="ABC1_TM_dom"/>
</dbReference>
<feature type="compositionally biased region" description="Basic residues" evidence="18">
    <location>
        <begin position="1342"/>
        <end position="1352"/>
    </location>
</feature>
<feature type="compositionally biased region" description="Acidic residues" evidence="18">
    <location>
        <begin position="1224"/>
        <end position="1234"/>
    </location>
</feature>
<evidence type="ECO:0000259" key="20">
    <source>
        <dbReference type="PROSITE" id="PS50893"/>
    </source>
</evidence>
<dbReference type="InterPro" id="IPR003439">
    <property type="entry name" value="ABC_transporter-like_ATP-bd"/>
</dbReference>
<dbReference type="Pfam" id="PF00005">
    <property type="entry name" value="ABC_tran"/>
    <property type="match status" value="1"/>
</dbReference>
<dbReference type="SUPFAM" id="SSF56741">
    <property type="entry name" value="Eukaryotic DNA topoisomerase I, N-terminal DNA-binding fragment"/>
    <property type="match status" value="1"/>
</dbReference>
<evidence type="ECO:0000313" key="23">
    <source>
        <dbReference type="Proteomes" id="UP000717515"/>
    </source>
</evidence>
<keyword evidence="7" id="KW-0677">Repeat</keyword>
<dbReference type="InterPro" id="IPR001631">
    <property type="entry name" value="TopoI"/>
</dbReference>
<dbReference type="Gene3D" id="1.10.132.10">
    <property type="match status" value="1"/>
</dbReference>
<evidence type="ECO:0000256" key="17">
    <source>
        <dbReference type="SAM" id="Coils"/>
    </source>
</evidence>
<dbReference type="EC" id="5.6.2.1" evidence="16"/>
<evidence type="ECO:0000256" key="13">
    <source>
        <dbReference type="ARBA" id="ARBA00023136"/>
    </source>
</evidence>
<dbReference type="GO" id="GO:0016887">
    <property type="term" value="F:ATP hydrolysis activity"/>
    <property type="evidence" value="ECO:0007669"/>
    <property type="project" value="InterPro"/>
</dbReference>
<dbReference type="FunFam" id="1.10.10.41:FF:000001">
    <property type="entry name" value="DNA topoisomerase I"/>
    <property type="match status" value="1"/>
</dbReference>
<feature type="domain" description="ABC transmembrane type-1" evidence="21">
    <location>
        <begin position="801"/>
        <end position="1074"/>
    </location>
</feature>
<dbReference type="PROSITE" id="PS00211">
    <property type="entry name" value="ABC_TRANSPORTER_1"/>
    <property type="match status" value="1"/>
</dbReference>
<dbReference type="SUPFAM" id="SSF56349">
    <property type="entry name" value="DNA breaking-rejoining enzymes"/>
    <property type="match status" value="1"/>
</dbReference>
<feature type="transmembrane region" description="Helical" evidence="19">
    <location>
        <begin position="210"/>
        <end position="229"/>
    </location>
</feature>
<protein>
    <recommendedName>
        <fullName evidence="16">DNA topoisomerase I</fullName>
        <ecNumber evidence="16">5.6.2.1</ecNumber>
    </recommendedName>
    <alternativeName>
        <fullName evidence="16">DNA topoisomerase 1</fullName>
    </alternativeName>
</protein>
<dbReference type="InterPro" id="IPR017871">
    <property type="entry name" value="ABC_transporter-like_CS"/>
</dbReference>
<dbReference type="FunFam" id="3.40.50.300:FF:000973">
    <property type="entry name" value="Multidrug resistance-associated protein 4"/>
    <property type="match status" value="1"/>
</dbReference>
<dbReference type="PROSITE" id="PS00176">
    <property type="entry name" value="TOPO_IB_1"/>
    <property type="match status" value="1"/>
</dbReference>
<dbReference type="PROSITE" id="PS50893">
    <property type="entry name" value="ABC_TRANSPORTER_2"/>
    <property type="match status" value="1"/>
</dbReference>
<dbReference type="InterPro" id="IPR014727">
    <property type="entry name" value="TopoI_cat_a/b-sub_euk"/>
</dbReference>
<evidence type="ECO:0000259" key="21">
    <source>
        <dbReference type="PROSITE" id="PS50929"/>
    </source>
</evidence>
<feature type="transmembrane region" description="Helical" evidence="19">
    <location>
        <begin position="234"/>
        <end position="253"/>
    </location>
</feature>
<dbReference type="CDD" id="cd00659">
    <property type="entry name" value="Topo_IB_C"/>
    <property type="match status" value="1"/>
</dbReference>
<feature type="domain" description="ABC transporter" evidence="20">
    <location>
        <begin position="473"/>
        <end position="700"/>
    </location>
</feature>
<evidence type="ECO:0000256" key="6">
    <source>
        <dbReference type="ARBA" id="ARBA00022692"/>
    </source>
</evidence>
<dbReference type="PANTHER" id="PTHR24223:SF456">
    <property type="entry name" value="MULTIDRUG RESISTANCE-ASSOCIATED PROTEIN LETHAL(2)03659"/>
    <property type="match status" value="1"/>
</dbReference>
<keyword evidence="6 19" id="KW-0812">Transmembrane</keyword>
<feature type="transmembrane region" description="Helical" evidence="19">
    <location>
        <begin position="935"/>
        <end position="954"/>
    </location>
</feature>
<dbReference type="InterPro" id="IPR027417">
    <property type="entry name" value="P-loop_NTPase"/>
</dbReference>
<dbReference type="Pfam" id="PF01028">
    <property type="entry name" value="Topoisom_I"/>
    <property type="match status" value="1"/>
</dbReference>
<evidence type="ECO:0000256" key="12">
    <source>
        <dbReference type="ARBA" id="ARBA00023125"/>
    </source>
</evidence>
<dbReference type="SUPFAM" id="SSF90123">
    <property type="entry name" value="ABC transporter transmembrane region"/>
    <property type="match status" value="2"/>
</dbReference>
<sequence>MAEAKHPPPAIESANVLSYFSFNWIQPLLIKGWSQTIVETDLDQLSKNDHVKRITGRLLQEWTREVEKKEAKATARGTKPGRPNLYLVLWRCFGFYFSISLFTGLTESACKISEAILMGYVIRFFDQPGTPTSTGMAYAVGLFLVTLFHGTMHHHYFFPTMRTGMWVRQSLISLMYRKCLTLSTSSSISTGAVVNLISNDVQPFENATPFMLYAIIGPLEMIVVMYFLWREIEVACFSGLLVFALLMPIQTFFSRYFATIRSKTVNARDERIRTLSDVFQGIELVKLCAWEVPFQEKILMLRSIELKYIWKANLMRASNMAIYFFFQPLTALFVFVTYWLQNKTLTPDKVFVSLTLFNVMRLTMTSFFPKALETIAETRVSVRRITDFMLLPELKGIENEFKTTHPEDDSDSGKISNSIEKTLDPSILLEMRDASFSWTVATSEKNEILELSAKEKREKEKEEQKEKKNGTHPDTSDNPATSTPKKAILNNITMSLRRDELLAIVGPVGCGKSSFCMALLEEMPLVSGAFALAKQQSGRVKMSYSAQSPWIFAGTIKSNILFGSRFDLERYNKVIKACELTRDLSLFPEGDETVIGEKGVTLSGGQRARVSLARAAYRDSDVYILDDPLSAVDPKVGRALFENCINGLLKDKARVLVTHQLQYIKDCENVIVLEQGRVTHTGRVDTVMQEEVEVEKVVNDGESLRSVKTRAKFVDVLREFAKKRSDETEEEAPADRLKADIKEDALKRVKSRADTVGSGLEADEEDVEKNLTMEEVQEGDTPLKVYYDFFRLGSSPFRLGLAIASLAAAQAIMVGGDFFLSHWSKSSADEQRRSYYPTIFGVFCLSTVIMTLIRSYLFFYCVSESSRSIFEAMLNALLKTGIDFFHANPHGRVLNRFSKDMANCDELLPYTFFDATQIVFMLIGSVIVVCIVNPWIVIAIPFLFAGFIGLRSVYIKTSRQVKRIDSQTRSPIYSQLSETLDGLTSVRAFDAGERFMGRFVDAQEANGRAFFSYLICARWLGFRLDALSALFLGVTAIACVAVRDSQQAAMVGLALNYVTQLSGELQWAVRQSVEAAILMVSVERMMEYSQVKPEESDRRRFNPDGSSAVPNGWPMEAKVTFTDMSLTYPRGDGPVLKNVTLDFKAGEKIGIVGRTGAGNSFTSQPALHATMSDSDEDMPLAIRKRQPANNHPSTDDDNIENSGSDSDIPLGKRKRPAVRRKVIDDDDDDDDDEANSGSDNATRPAAKRRSYKEESDDSDHSSYGSRSTPKKSNRSTSSLSDGKDGSSDSDVPLAAKRKPAPKPKTNGTTPTNGTTNGSSRVKAAPKYKEESSSDSDVPLAAKSKKPAAKKATTKVTKVKSEPDTSSSRKPKATEKSKEKSKETSSKKRVKDEPEEPARPKKVKKEEEEEDLNAWWLNQDKNEDEDDTVKWTTLQHNGVYFPPEYVPHGVKMKYEGKPITLEPEVEEVASFFAALLYTEHAENPTFQENFFRDFSKLAKRFKTVPAITSFSKCDFTPIYEYFQVEKEKKKNMTKEQKQTLKDEKLALDELYSVCYLDGRKEKVGNYRIEPPGLFRGRGKHPKTGCLKLRVQPEQVTLNLSKDAVVPKAPAGHKWAKIVHDDTKTWLATWKENVNDSTKYVFLAAGSSLKGQSDFKKFETARALKKEVAGIRRGYMADLKDKKMFIRQRATAMYLIDRLALRAGNEKGEDEADTVGCCSLRFEHVTLEKPNIMHLDFLGKDSIRFQKSMEVDEQVFKNIRLFKREPAQEGDELFDRLKTAELNKHLQMLMKGLTAKVFRTYNASFTFQDQLQKLTPKDGTTAEKLLAYNRANREVAVLCNHQRAVSKGHAVQMDKITDKIRALKYQKMKLKRTILTLEPKLKKKRPELLEPESDLEDDWIDEHEVQLMLKERERIKLKWEKDNQKRKENKEKPLSEKDLKEMLKEVDVREKELAKERKSGNVPGAKGATVEKCEAQLLKLDERIAATRTAMVDKEENKQTALGTSKINYIDPRISAAWCQKYDVPLEKIFTKTLRDKFKWAMTVDPDWEF</sequence>
<dbReference type="SUPFAM" id="SSF52540">
    <property type="entry name" value="P-loop containing nucleoside triphosphate hydrolases"/>
    <property type="match status" value="2"/>
</dbReference>
<feature type="transmembrane region" description="Helical" evidence="19">
    <location>
        <begin position="1024"/>
        <end position="1043"/>
    </location>
</feature>
<dbReference type="GO" id="GO:0003677">
    <property type="term" value="F:DNA binding"/>
    <property type="evidence" value="ECO:0007669"/>
    <property type="project" value="UniProtKB-UniRule"/>
</dbReference>
<dbReference type="FunFam" id="1.20.1560.10:FF:000006">
    <property type="entry name" value="ATP-binding cassette, sub-family C (CFTR/MRP), member 9"/>
    <property type="match status" value="1"/>
</dbReference>
<evidence type="ECO:0000256" key="11">
    <source>
        <dbReference type="ARBA" id="ARBA00023029"/>
    </source>
</evidence>
<feature type="transmembrane region" description="Helical" evidence="19">
    <location>
        <begin position="320"/>
        <end position="340"/>
    </location>
</feature>
<dbReference type="InterPro" id="IPR050173">
    <property type="entry name" value="ABC_transporter_C-like"/>
</dbReference>
<feature type="region of interest" description="Disordered" evidence="18">
    <location>
        <begin position="451"/>
        <end position="484"/>
    </location>
</feature>
<proteinExistence type="inferred from homology"/>
<dbReference type="PRINTS" id="PR00416">
    <property type="entry name" value="EUTPISMRASEI"/>
</dbReference>
<evidence type="ECO:0000256" key="3">
    <source>
        <dbReference type="ARBA" id="ARBA00006645"/>
    </source>
</evidence>
<evidence type="ECO:0000256" key="15">
    <source>
        <dbReference type="PROSITE-ProRule" id="PRU01382"/>
    </source>
</evidence>
<keyword evidence="10 19" id="KW-1133">Transmembrane helix</keyword>
<feature type="transmembrane region" description="Helical" evidence="19">
    <location>
        <begin position="907"/>
        <end position="929"/>
    </location>
</feature>
<dbReference type="InterPro" id="IPR014711">
    <property type="entry name" value="TopoI_cat_a-hlx-sub_euk"/>
</dbReference>
<evidence type="ECO:0000256" key="4">
    <source>
        <dbReference type="ARBA" id="ARBA00009726"/>
    </source>
</evidence>
<dbReference type="InterPro" id="IPR036202">
    <property type="entry name" value="TopoI_DNA-bd_euk_N_sf"/>
</dbReference>
<feature type="active site" description="O-(3'-phospho-DNA)-tyrosine intermediate" evidence="15">
    <location>
        <position position="2007"/>
    </location>
</feature>
<organism evidence="22 23">
    <name type="scientific">Mortierella alpina</name>
    <name type="common">Oleaginous fungus</name>
    <name type="synonym">Mortierella renispora</name>
    <dbReference type="NCBI Taxonomy" id="64518"/>
    <lineage>
        <taxon>Eukaryota</taxon>
        <taxon>Fungi</taxon>
        <taxon>Fungi incertae sedis</taxon>
        <taxon>Mucoromycota</taxon>
        <taxon>Mortierellomycotina</taxon>
        <taxon>Mortierellomycetes</taxon>
        <taxon>Mortierellales</taxon>
        <taxon>Mortierellaceae</taxon>
        <taxon>Mortierella</taxon>
    </lineage>
</organism>
<evidence type="ECO:0000256" key="5">
    <source>
        <dbReference type="ARBA" id="ARBA00022448"/>
    </source>
</evidence>
<evidence type="ECO:0000256" key="16">
    <source>
        <dbReference type="RuleBase" id="RU365101"/>
    </source>
</evidence>
<dbReference type="Gene3D" id="3.40.50.300">
    <property type="entry name" value="P-loop containing nucleotide triphosphate hydrolases"/>
    <property type="match status" value="2"/>
</dbReference>
<dbReference type="Pfam" id="PF14370">
    <property type="entry name" value="Topo_C_assoc"/>
    <property type="match status" value="1"/>
</dbReference>
<feature type="transmembrane region" description="Helical" evidence="19">
    <location>
        <begin position="85"/>
        <end position="105"/>
    </location>
</feature>
<comment type="subcellular location">
    <subcellularLocation>
        <location evidence="2">Membrane</location>
        <topology evidence="2">Multi-pass membrane protein</topology>
    </subcellularLocation>
</comment>
<dbReference type="InterPro" id="IPR036640">
    <property type="entry name" value="ABC1_TM_sf"/>
</dbReference>
<feature type="compositionally biased region" description="Basic residues" evidence="18">
    <location>
        <begin position="1211"/>
        <end position="1220"/>
    </location>
</feature>
<keyword evidence="12 15" id="KW-0238">DNA-binding</keyword>
<evidence type="ECO:0000256" key="18">
    <source>
        <dbReference type="SAM" id="MobiDB-lite"/>
    </source>
</evidence>
<dbReference type="PANTHER" id="PTHR24223">
    <property type="entry name" value="ATP-BINDING CASSETTE SUB-FAMILY C"/>
    <property type="match status" value="1"/>
</dbReference>
<keyword evidence="11 15" id="KW-0799">Topoisomerase</keyword>